<dbReference type="PRINTS" id="PR00352">
    <property type="entry name" value="3FE4SFRDOXIN"/>
</dbReference>
<reference evidence="8" key="1">
    <citation type="submission" date="2021-01" db="EMBL/GenBank/DDBJ databases">
        <title>Genome public.</title>
        <authorList>
            <person name="Liu C."/>
            <person name="Sun Q."/>
        </authorList>
    </citation>
    <scope>NUCLEOTIDE SEQUENCE</scope>
    <source>
        <strain evidence="8">YIM B02565</strain>
    </source>
</reference>
<comment type="function">
    <text evidence="6">Ferredoxins are iron-sulfur proteins that transfer electrons in a wide variety of metabolic reactions.</text>
</comment>
<keyword evidence="1 6" id="KW-0813">Transport</keyword>
<proteinExistence type="predicted"/>
<dbReference type="Pfam" id="PF13370">
    <property type="entry name" value="Fer4_13"/>
    <property type="match status" value="1"/>
</dbReference>
<dbReference type="RefSeq" id="WP_202765717.1">
    <property type="nucleotide sequence ID" value="NZ_JAESWA010000004.1"/>
</dbReference>
<evidence type="ECO:0000256" key="1">
    <source>
        <dbReference type="ARBA" id="ARBA00022448"/>
    </source>
</evidence>
<sequence>MKACVDKDTCIGCGLCAAISPEVFDMDDDGKAKAIENELGEDLLASANEACEQCPVSAITVE</sequence>
<dbReference type="GO" id="GO:0005506">
    <property type="term" value="F:iron ion binding"/>
    <property type="evidence" value="ECO:0007669"/>
    <property type="project" value="UniProtKB-UniRule"/>
</dbReference>
<dbReference type="Proteomes" id="UP000623681">
    <property type="component" value="Unassembled WGS sequence"/>
</dbReference>
<evidence type="ECO:0000256" key="3">
    <source>
        <dbReference type="ARBA" id="ARBA00022982"/>
    </source>
</evidence>
<keyword evidence="2 6" id="KW-0479">Metal-binding</keyword>
<dbReference type="InterPro" id="IPR001080">
    <property type="entry name" value="3Fe4S_ferredoxin"/>
</dbReference>
<evidence type="ECO:0000256" key="6">
    <source>
        <dbReference type="RuleBase" id="RU368020"/>
    </source>
</evidence>
<evidence type="ECO:0000259" key="7">
    <source>
        <dbReference type="PROSITE" id="PS51379"/>
    </source>
</evidence>
<dbReference type="EMBL" id="JAESWA010000004">
    <property type="protein sequence ID" value="MBL4930333.1"/>
    <property type="molecule type" value="Genomic_DNA"/>
</dbReference>
<keyword evidence="5 6" id="KW-0411">Iron-sulfur</keyword>
<dbReference type="PANTHER" id="PTHR36923">
    <property type="entry name" value="FERREDOXIN"/>
    <property type="match status" value="1"/>
</dbReference>
<keyword evidence="9" id="KW-1185">Reference proteome</keyword>
<dbReference type="GO" id="GO:0051536">
    <property type="term" value="F:iron-sulfur cluster binding"/>
    <property type="evidence" value="ECO:0007669"/>
    <property type="project" value="UniProtKB-KW"/>
</dbReference>
<dbReference type="InterPro" id="IPR051269">
    <property type="entry name" value="Fe-S_cluster_ET"/>
</dbReference>
<name>A0A937FE62_9CLOT</name>
<gene>
    <name evidence="8" type="ORF">JK634_00715</name>
</gene>
<accession>A0A937FE62</accession>
<dbReference type="PANTHER" id="PTHR36923:SF3">
    <property type="entry name" value="FERREDOXIN"/>
    <property type="match status" value="1"/>
</dbReference>
<evidence type="ECO:0000313" key="9">
    <source>
        <dbReference type="Proteomes" id="UP000623681"/>
    </source>
</evidence>
<comment type="caution">
    <text evidence="8">The sequence shown here is derived from an EMBL/GenBank/DDBJ whole genome shotgun (WGS) entry which is preliminary data.</text>
</comment>
<keyword evidence="4 6" id="KW-0408">Iron</keyword>
<dbReference type="AlphaFoldDB" id="A0A937FE62"/>
<dbReference type="SUPFAM" id="SSF54862">
    <property type="entry name" value="4Fe-4S ferredoxins"/>
    <property type="match status" value="1"/>
</dbReference>
<evidence type="ECO:0000256" key="2">
    <source>
        <dbReference type="ARBA" id="ARBA00022723"/>
    </source>
</evidence>
<keyword evidence="3 6" id="KW-0249">Electron transport</keyword>
<evidence type="ECO:0000313" key="8">
    <source>
        <dbReference type="EMBL" id="MBL4930333.1"/>
    </source>
</evidence>
<evidence type="ECO:0000256" key="4">
    <source>
        <dbReference type="ARBA" id="ARBA00023004"/>
    </source>
</evidence>
<evidence type="ECO:0000256" key="5">
    <source>
        <dbReference type="ARBA" id="ARBA00023014"/>
    </source>
</evidence>
<organism evidence="8 9">
    <name type="scientific">Clostridium paridis</name>
    <dbReference type="NCBI Taxonomy" id="2803863"/>
    <lineage>
        <taxon>Bacteria</taxon>
        <taxon>Bacillati</taxon>
        <taxon>Bacillota</taxon>
        <taxon>Clostridia</taxon>
        <taxon>Eubacteriales</taxon>
        <taxon>Clostridiaceae</taxon>
        <taxon>Clostridium</taxon>
    </lineage>
</organism>
<dbReference type="GO" id="GO:0009055">
    <property type="term" value="F:electron transfer activity"/>
    <property type="evidence" value="ECO:0007669"/>
    <property type="project" value="UniProtKB-UniRule"/>
</dbReference>
<dbReference type="InterPro" id="IPR017896">
    <property type="entry name" value="4Fe4S_Fe-S-bd"/>
</dbReference>
<dbReference type="Gene3D" id="3.30.70.20">
    <property type="match status" value="1"/>
</dbReference>
<dbReference type="PROSITE" id="PS51379">
    <property type="entry name" value="4FE4S_FER_2"/>
    <property type="match status" value="1"/>
</dbReference>
<feature type="domain" description="4Fe-4S ferredoxin-type" evidence="7">
    <location>
        <begin position="1"/>
        <end position="29"/>
    </location>
</feature>
<protein>
    <recommendedName>
        <fullName evidence="6">Ferredoxin</fullName>
    </recommendedName>
</protein>